<evidence type="ECO:0000256" key="1">
    <source>
        <dbReference type="ARBA" id="ARBA00007825"/>
    </source>
</evidence>
<dbReference type="Gene3D" id="2.60.130.10">
    <property type="entry name" value="Aromatic compound dioxygenase"/>
    <property type="match status" value="1"/>
</dbReference>
<sequence>MQRFLLVFLLFYSSSFGSKCTASKKYLDNYEPEVFNLTNNLLSDYKNPPENCSSQITLKGRILDEECNPLPYARVYIWQVGCDGKYPYYPLRTKINYELINLDTQNSFLGSGMAIADKDGAFNFITIYPCSKIKHINFKVQSKIIQTLYTKIEIKTDSPTPPTQYQFDIVVQRQKTQGYRDKGIIK</sequence>
<dbReference type="Proteomes" id="UP000241762">
    <property type="component" value="Chromosome"/>
</dbReference>
<evidence type="ECO:0000256" key="3">
    <source>
        <dbReference type="ARBA" id="ARBA00023002"/>
    </source>
</evidence>
<comment type="similarity">
    <text evidence="1">Belongs to the intradiol ring-cleavage dioxygenase family.</text>
</comment>
<dbReference type="KEGG" id="ptc:phytr_7240"/>
<dbReference type="AlphaFoldDB" id="A0A2P1P8Q8"/>
<gene>
    <name evidence="5" type="ORF">phytr_7240</name>
</gene>
<accession>A0A2P1P8Q8</accession>
<evidence type="ECO:0000313" key="6">
    <source>
        <dbReference type="Proteomes" id="UP000241762"/>
    </source>
</evidence>
<feature type="domain" description="Intradiol ring-cleavage dioxygenases" evidence="4">
    <location>
        <begin position="50"/>
        <end position="130"/>
    </location>
</feature>
<reference evidence="5 6" key="1">
    <citation type="submission" date="2018-03" db="EMBL/GenBank/DDBJ databases">
        <title>A gene transfer event suggests a long-term partnership between eustigmatophyte algae and a novel lineage of endosymbiotic bacteria.</title>
        <authorList>
            <person name="Yurchenko T."/>
            <person name="Sevcikova T."/>
            <person name="Pribyl P."/>
            <person name="El Karkouri K."/>
            <person name="Klimes V."/>
            <person name="Amaral R."/>
            <person name="Zbrankova V."/>
            <person name="Kim E."/>
            <person name="Raoult D."/>
            <person name="Santos L.M.A."/>
            <person name="Elias M."/>
        </authorList>
    </citation>
    <scope>NUCLEOTIDE SEQUENCE [LARGE SCALE GENOMIC DNA]</scope>
    <source>
        <strain evidence="5">CCALA 838</strain>
    </source>
</reference>
<dbReference type="GO" id="GO:0016702">
    <property type="term" value="F:oxidoreductase activity, acting on single donors with incorporation of molecular oxygen, incorporation of two atoms of oxygen"/>
    <property type="evidence" value="ECO:0007669"/>
    <property type="project" value="InterPro"/>
</dbReference>
<dbReference type="InterPro" id="IPR050770">
    <property type="entry name" value="Intradiol_RC_Dioxygenase"/>
</dbReference>
<dbReference type="PANTHER" id="PTHR33711:SF10">
    <property type="entry name" value="INTRADIOL RING-CLEAVAGE DIOXYGENASES DOMAIN-CONTAINING PROTEIN"/>
    <property type="match status" value="1"/>
</dbReference>
<dbReference type="SUPFAM" id="SSF49482">
    <property type="entry name" value="Aromatic compound dioxygenase"/>
    <property type="match status" value="1"/>
</dbReference>
<name>A0A2P1P8Q8_9RICK</name>
<evidence type="ECO:0000256" key="2">
    <source>
        <dbReference type="ARBA" id="ARBA00022964"/>
    </source>
</evidence>
<dbReference type="GO" id="GO:0008199">
    <property type="term" value="F:ferric iron binding"/>
    <property type="evidence" value="ECO:0007669"/>
    <property type="project" value="InterPro"/>
</dbReference>
<dbReference type="RefSeq" id="WP_106874515.1">
    <property type="nucleotide sequence ID" value="NZ_CP027845.1"/>
</dbReference>
<evidence type="ECO:0000259" key="4">
    <source>
        <dbReference type="Pfam" id="PF00775"/>
    </source>
</evidence>
<dbReference type="Pfam" id="PF00775">
    <property type="entry name" value="Dioxygenase_C"/>
    <property type="match status" value="1"/>
</dbReference>
<dbReference type="EMBL" id="CP027845">
    <property type="protein sequence ID" value="AVP87662.1"/>
    <property type="molecule type" value="Genomic_DNA"/>
</dbReference>
<proteinExistence type="inferred from homology"/>
<organism evidence="5 6">
    <name type="scientific">Candidatus Phycorickettsia trachydisci</name>
    <dbReference type="NCBI Taxonomy" id="2115978"/>
    <lineage>
        <taxon>Bacteria</taxon>
        <taxon>Pseudomonadati</taxon>
        <taxon>Pseudomonadota</taxon>
        <taxon>Alphaproteobacteria</taxon>
        <taxon>Rickettsiales</taxon>
        <taxon>Rickettsiaceae</taxon>
        <taxon>Candidatus Phycorickettsia</taxon>
    </lineage>
</organism>
<keyword evidence="2" id="KW-0223">Dioxygenase</keyword>
<dbReference type="PANTHER" id="PTHR33711">
    <property type="entry name" value="DIOXYGENASE, PUTATIVE (AFU_ORTHOLOGUE AFUA_2G02910)-RELATED"/>
    <property type="match status" value="1"/>
</dbReference>
<dbReference type="InterPro" id="IPR000627">
    <property type="entry name" value="Intradiol_dOase_C"/>
</dbReference>
<evidence type="ECO:0000313" key="5">
    <source>
        <dbReference type="EMBL" id="AVP87662.1"/>
    </source>
</evidence>
<dbReference type="InterPro" id="IPR015889">
    <property type="entry name" value="Intradiol_dOase_core"/>
</dbReference>
<protein>
    <recommendedName>
        <fullName evidence="4">Intradiol ring-cleavage dioxygenases domain-containing protein</fullName>
    </recommendedName>
</protein>
<keyword evidence="6" id="KW-1185">Reference proteome</keyword>
<keyword evidence="3" id="KW-0560">Oxidoreductase</keyword>
<dbReference type="OrthoDB" id="9805815at2"/>